<protein>
    <recommendedName>
        <fullName evidence="3">MULE transposase domain-containing protein</fullName>
    </recommendedName>
</protein>
<evidence type="ECO:0000313" key="1">
    <source>
        <dbReference type="EMBL" id="CAF1114649.1"/>
    </source>
</evidence>
<gene>
    <name evidence="1" type="ORF">OXX778_LOCUS21777</name>
</gene>
<comment type="caution">
    <text evidence="1">The sequence shown here is derived from an EMBL/GenBank/DDBJ whole genome shotgun (WGS) entry which is preliminary data.</text>
</comment>
<evidence type="ECO:0008006" key="3">
    <source>
        <dbReference type="Google" id="ProtNLM"/>
    </source>
</evidence>
<dbReference type="Proteomes" id="UP000663879">
    <property type="component" value="Unassembled WGS sequence"/>
</dbReference>
<dbReference type="OrthoDB" id="93990at2759"/>
<dbReference type="EMBL" id="CAJNOC010008378">
    <property type="protein sequence ID" value="CAF1114649.1"/>
    <property type="molecule type" value="Genomic_DNA"/>
</dbReference>
<sequence>FSCDFEKGLLNTIQLNFENCKVLGCWFHLSQNLWKHVQSYGLVEKYSTDKEFYKAFQRLKALPFVPCDDVVYAFNVIKCNSPVEFNLMLEYFETYYIGKLKKNSKSVREEPLFAIEIWNVYERIEKDLPRTNNNLEAWHKVFGNDCKKHPTLHKLINQFRLEQNLTDIILDQINSGDTYKRRNKQQVINDRIKNVCSNYNKDKLIDYLDGIISNLKICLLVYIN</sequence>
<dbReference type="AlphaFoldDB" id="A0A814Q625"/>
<evidence type="ECO:0000313" key="2">
    <source>
        <dbReference type="Proteomes" id="UP000663879"/>
    </source>
</evidence>
<name>A0A814Q625_9BILA</name>
<accession>A0A814Q625</accession>
<reference evidence="1" key="1">
    <citation type="submission" date="2021-02" db="EMBL/GenBank/DDBJ databases">
        <authorList>
            <person name="Nowell W R."/>
        </authorList>
    </citation>
    <scope>NUCLEOTIDE SEQUENCE</scope>
    <source>
        <strain evidence="1">Ploen Becks lab</strain>
    </source>
</reference>
<feature type="non-terminal residue" evidence="1">
    <location>
        <position position="224"/>
    </location>
</feature>
<organism evidence="1 2">
    <name type="scientific">Brachionus calyciflorus</name>
    <dbReference type="NCBI Taxonomy" id="104777"/>
    <lineage>
        <taxon>Eukaryota</taxon>
        <taxon>Metazoa</taxon>
        <taxon>Spiralia</taxon>
        <taxon>Gnathifera</taxon>
        <taxon>Rotifera</taxon>
        <taxon>Eurotatoria</taxon>
        <taxon>Monogononta</taxon>
        <taxon>Pseudotrocha</taxon>
        <taxon>Ploima</taxon>
        <taxon>Brachionidae</taxon>
        <taxon>Brachionus</taxon>
    </lineage>
</organism>
<proteinExistence type="predicted"/>
<keyword evidence="2" id="KW-1185">Reference proteome</keyword>